<dbReference type="EMBL" id="LCLU01000031">
    <property type="protein sequence ID" value="KKU21061.1"/>
    <property type="molecule type" value="Genomic_DNA"/>
</dbReference>
<sequence length="140" mass="15374">MDEEQEQEASKSVFVALMREEGDATEILLVENAPKYLPNGALKPKGWGMPGGGVDGDEGEKHTAAREVLEETGYVLEQDSVTLLDYEMRGNNHMVLIVTGKIASGRIKTTAGDDTITAAWFPINRLPSTVYNSHKKRIAR</sequence>
<dbReference type="PANTHER" id="PTHR43736">
    <property type="entry name" value="ADP-RIBOSE PYROPHOSPHATASE"/>
    <property type="match status" value="1"/>
</dbReference>
<dbReference type="Gene3D" id="3.90.79.10">
    <property type="entry name" value="Nucleoside Triphosphate Pyrophosphohydrolase"/>
    <property type="match status" value="1"/>
</dbReference>
<evidence type="ECO:0000313" key="4">
    <source>
        <dbReference type="EMBL" id="KKU21061.1"/>
    </source>
</evidence>
<dbReference type="PROSITE" id="PS00893">
    <property type="entry name" value="NUDIX_BOX"/>
    <property type="match status" value="1"/>
</dbReference>
<dbReference type="InterPro" id="IPR020084">
    <property type="entry name" value="NUDIX_hydrolase_CS"/>
</dbReference>
<dbReference type="Proteomes" id="UP000034569">
    <property type="component" value="Unassembled WGS sequence"/>
</dbReference>
<name>A0A0G1NKR8_9BACT</name>
<organism evidence="4 5">
    <name type="scientific">Candidatus Azambacteria bacterium GW2011_GWC1_46_13</name>
    <dbReference type="NCBI Taxonomy" id="1618619"/>
    <lineage>
        <taxon>Bacteria</taxon>
        <taxon>Candidatus Azamiibacteriota</taxon>
    </lineage>
</organism>
<protein>
    <recommendedName>
        <fullName evidence="3">Nudix hydrolase domain-containing protein</fullName>
    </recommendedName>
</protein>
<evidence type="ECO:0000313" key="5">
    <source>
        <dbReference type="Proteomes" id="UP000034569"/>
    </source>
</evidence>
<dbReference type="SUPFAM" id="SSF55811">
    <property type="entry name" value="Nudix"/>
    <property type="match status" value="1"/>
</dbReference>
<feature type="region of interest" description="Disordered" evidence="2">
    <location>
        <begin position="40"/>
        <end position="61"/>
    </location>
</feature>
<accession>A0A0G1NKR8</accession>
<dbReference type="Pfam" id="PF00293">
    <property type="entry name" value="NUDIX"/>
    <property type="match status" value="1"/>
</dbReference>
<dbReference type="InterPro" id="IPR000086">
    <property type="entry name" value="NUDIX_hydrolase_dom"/>
</dbReference>
<evidence type="ECO:0000256" key="2">
    <source>
        <dbReference type="SAM" id="MobiDB-lite"/>
    </source>
</evidence>
<feature type="non-terminal residue" evidence="4">
    <location>
        <position position="140"/>
    </location>
</feature>
<dbReference type="PROSITE" id="PS51462">
    <property type="entry name" value="NUDIX"/>
    <property type="match status" value="1"/>
</dbReference>
<dbReference type="AlphaFoldDB" id="A0A0G1NKR8"/>
<feature type="domain" description="Nudix hydrolase" evidence="3">
    <location>
        <begin position="9"/>
        <end position="140"/>
    </location>
</feature>
<dbReference type="GO" id="GO:0016787">
    <property type="term" value="F:hydrolase activity"/>
    <property type="evidence" value="ECO:0007669"/>
    <property type="project" value="UniProtKB-KW"/>
</dbReference>
<proteinExistence type="predicted"/>
<comment type="caution">
    <text evidence="4">The sequence shown here is derived from an EMBL/GenBank/DDBJ whole genome shotgun (WGS) entry which is preliminary data.</text>
</comment>
<keyword evidence="1" id="KW-0378">Hydrolase</keyword>
<dbReference type="PANTHER" id="PTHR43736:SF1">
    <property type="entry name" value="DIHYDRONEOPTERIN TRIPHOSPHATE DIPHOSPHATASE"/>
    <property type="match status" value="1"/>
</dbReference>
<dbReference type="InterPro" id="IPR015797">
    <property type="entry name" value="NUDIX_hydrolase-like_dom_sf"/>
</dbReference>
<reference evidence="4 5" key="1">
    <citation type="journal article" date="2015" name="Nature">
        <title>rRNA introns, odd ribosomes, and small enigmatic genomes across a large radiation of phyla.</title>
        <authorList>
            <person name="Brown C.T."/>
            <person name="Hug L.A."/>
            <person name="Thomas B.C."/>
            <person name="Sharon I."/>
            <person name="Castelle C.J."/>
            <person name="Singh A."/>
            <person name="Wilkins M.J."/>
            <person name="Williams K.H."/>
            <person name="Banfield J.F."/>
        </authorList>
    </citation>
    <scope>NUCLEOTIDE SEQUENCE [LARGE SCALE GENOMIC DNA]</scope>
</reference>
<evidence type="ECO:0000259" key="3">
    <source>
        <dbReference type="PROSITE" id="PS51462"/>
    </source>
</evidence>
<gene>
    <name evidence="4" type="ORF">UX33_C0031G0005</name>
</gene>
<evidence type="ECO:0000256" key="1">
    <source>
        <dbReference type="ARBA" id="ARBA00022801"/>
    </source>
</evidence>